<comment type="caution">
    <text evidence="1">The sequence shown here is derived from an EMBL/GenBank/DDBJ whole genome shotgun (WGS) entry which is preliminary data.</text>
</comment>
<keyword evidence="2" id="KW-1185">Reference proteome</keyword>
<proteinExistence type="predicted"/>
<evidence type="ECO:0000313" key="2">
    <source>
        <dbReference type="Proteomes" id="UP000823786"/>
    </source>
</evidence>
<dbReference type="Proteomes" id="UP000823786">
    <property type="component" value="Unassembled WGS sequence"/>
</dbReference>
<dbReference type="EMBL" id="JAGGJV010000006">
    <property type="protein sequence ID" value="MBP1860322.1"/>
    <property type="molecule type" value="Genomic_DNA"/>
</dbReference>
<accession>A0ABS4EQU7</accession>
<evidence type="ECO:0000313" key="1">
    <source>
        <dbReference type="EMBL" id="MBP1860322.1"/>
    </source>
</evidence>
<feature type="non-terminal residue" evidence="1">
    <location>
        <position position="1"/>
    </location>
</feature>
<organism evidence="1 2">
    <name type="scientific">Rhizobium herbae</name>
    <dbReference type="NCBI Taxonomy" id="508661"/>
    <lineage>
        <taxon>Bacteria</taxon>
        <taxon>Pseudomonadati</taxon>
        <taxon>Pseudomonadota</taxon>
        <taxon>Alphaproteobacteria</taxon>
        <taxon>Hyphomicrobiales</taxon>
        <taxon>Rhizobiaceae</taxon>
        <taxon>Rhizobium/Agrobacterium group</taxon>
        <taxon>Rhizobium</taxon>
    </lineage>
</organism>
<sequence length="48" mass="5378">PDGEFGPKTRELLVLTASVAEPYRWFAHGRLDPVRTTDPLILSIENKA</sequence>
<name>A0ABS4EQU7_9HYPH</name>
<protein>
    <submittedName>
        <fullName evidence="1">Uncharacterized protein</fullName>
    </submittedName>
</protein>
<gene>
    <name evidence="1" type="ORF">J2Z75_003843</name>
</gene>
<reference evidence="1 2" key="1">
    <citation type="submission" date="2021-03" db="EMBL/GenBank/DDBJ databases">
        <title>Genomic Encyclopedia of Type Strains, Phase IV (KMG-IV): sequencing the most valuable type-strain genomes for metagenomic binning, comparative biology and taxonomic classification.</title>
        <authorList>
            <person name="Goeker M."/>
        </authorList>
    </citation>
    <scope>NUCLEOTIDE SEQUENCE [LARGE SCALE GENOMIC DNA]</scope>
    <source>
        <strain evidence="1 2">DSM 26427</strain>
    </source>
</reference>